<feature type="transmembrane region" description="Helical" evidence="1">
    <location>
        <begin position="69"/>
        <end position="91"/>
    </location>
</feature>
<feature type="transmembrane region" description="Helical" evidence="1">
    <location>
        <begin position="124"/>
        <end position="142"/>
    </location>
</feature>
<keyword evidence="1" id="KW-1133">Transmembrane helix</keyword>
<evidence type="ECO:0000256" key="1">
    <source>
        <dbReference type="SAM" id="Phobius"/>
    </source>
</evidence>
<protein>
    <submittedName>
        <fullName evidence="2">Uncharacterized protein</fullName>
    </submittedName>
</protein>
<keyword evidence="3" id="KW-1185">Reference proteome</keyword>
<organism evidence="2 3">
    <name type="scientific">Planotetraspora phitsanulokensis</name>
    <dbReference type="NCBI Taxonomy" id="575192"/>
    <lineage>
        <taxon>Bacteria</taxon>
        <taxon>Bacillati</taxon>
        <taxon>Actinomycetota</taxon>
        <taxon>Actinomycetes</taxon>
        <taxon>Streptosporangiales</taxon>
        <taxon>Streptosporangiaceae</taxon>
        <taxon>Planotetraspora</taxon>
    </lineage>
</organism>
<comment type="caution">
    <text evidence="2">The sequence shown here is derived from an EMBL/GenBank/DDBJ whole genome shotgun (WGS) entry which is preliminary data.</text>
</comment>
<accession>A0A8J3XJJ5</accession>
<sequence length="155" mass="15963">MGTLPKCHLIGHMSEIDQSRRFSPASLLRIIAASAVGALLPFLAWGVAFVSEKTGLAHMICPTGGLECVVPMALIAVVGGSAVSWLLLLLARVRPAGGVTLLGFVVNLVLQTIVYQVVPGGPTVSLLVAGCAIGFGTAALIVRPGGRRFGSRPHS</sequence>
<reference evidence="2 3" key="1">
    <citation type="submission" date="2021-01" db="EMBL/GenBank/DDBJ databases">
        <title>Whole genome shotgun sequence of Planotetraspora phitsanulokensis NBRC 104273.</title>
        <authorList>
            <person name="Komaki H."/>
            <person name="Tamura T."/>
        </authorList>
    </citation>
    <scope>NUCLEOTIDE SEQUENCE [LARGE SCALE GENOMIC DNA]</scope>
    <source>
        <strain evidence="2 3">NBRC 104273</strain>
    </source>
</reference>
<dbReference type="AlphaFoldDB" id="A0A8J3XJJ5"/>
<gene>
    <name evidence="2" type="ORF">Pph01_84920</name>
</gene>
<evidence type="ECO:0000313" key="3">
    <source>
        <dbReference type="Proteomes" id="UP000622547"/>
    </source>
</evidence>
<keyword evidence="1" id="KW-0472">Membrane</keyword>
<dbReference type="EMBL" id="BOOP01000061">
    <property type="protein sequence ID" value="GII43489.1"/>
    <property type="molecule type" value="Genomic_DNA"/>
</dbReference>
<dbReference type="Proteomes" id="UP000622547">
    <property type="component" value="Unassembled WGS sequence"/>
</dbReference>
<feature type="transmembrane region" description="Helical" evidence="1">
    <location>
        <begin position="27"/>
        <end position="49"/>
    </location>
</feature>
<feature type="transmembrane region" description="Helical" evidence="1">
    <location>
        <begin position="98"/>
        <end position="118"/>
    </location>
</feature>
<evidence type="ECO:0000313" key="2">
    <source>
        <dbReference type="EMBL" id="GII43489.1"/>
    </source>
</evidence>
<keyword evidence="1" id="KW-0812">Transmembrane</keyword>
<proteinExistence type="predicted"/>
<name>A0A8J3XJJ5_9ACTN</name>